<evidence type="ECO:0000313" key="6">
    <source>
        <dbReference type="EMBL" id="MZL70817.1"/>
    </source>
</evidence>
<dbReference type="InterPro" id="IPR050109">
    <property type="entry name" value="HTH-type_TetR-like_transc_reg"/>
</dbReference>
<accession>A0AAQ1MG39</accession>
<evidence type="ECO:0000256" key="1">
    <source>
        <dbReference type="ARBA" id="ARBA00023015"/>
    </source>
</evidence>
<dbReference type="RefSeq" id="WP_021660300.1">
    <property type="nucleotide sequence ID" value="NZ_FQVY01000007.1"/>
</dbReference>
<reference evidence="6 9" key="3">
    <citation type="journal article" date="2019" name="Nat. Med.">
        <title>A library of human gut bacterial isolates paired with longitudinal multiomics data enables mechanistic microbiome research.</title>
        <authorList>
            <person name="Poyet M."/>
            <person name="Groussin M."/>
            <person name="Gibbons S.M."/>
            <person name="Avila-Pacheco J."/>
            <person name="Jiang X."/>
            <person name="Kearney S.M."/>
            <person name="Perrotta A.R."/>
            <person name="Berdy B."/>
            <person name="Zhao S."/>
            <person name="Lieberman T.D."/>
            <person name="Swanson P.K."/>
            <person name="Smith M."/>
            <person name="Roesemann S."/>
            <person name="Alexander J.E."/>
            <person name="Rich S.A."/>
            <person name="Livny J."/>
            <person name="Vlamakis H."/>
            <person name="Clish C."/>
            <person name="Bullock K."/>
            <person name="Deik A."/>
            <person name="Scott J."/>
            <person name="Pierce K.A."/>
            <person name="Xavier R.J."/>
            <person name="Alm E.J."/>
        </authorList>
    </citation>
    <scope>NUCLEOTIDE SEQUENCE [LARGE SCALE GENOMIC DNA]</scope>
    <source>
        <strain evidence="6 9">BIOML-A2</strain>
    </source>
</reference>
<keyword evidence="3" id="KW-0804">Transcription</keyword>
<feature type="domain" description="HTH tetR-type" evidence="5">
    <location>
        <begin position="4"/>
        <end position="65"/>
    </location>
</feature>
<dbReference type="Proteomes" id="UP000474718">
    <property type="component" value="Unassembled WGS sequence"/>
</dbReference>
<organism evidence="7 8">
    <name type="scientific">Bittarella massiliensis</name>
    <name type="common">ex Durand et al. 2017</name>
    <dbReference type="NCBI Taxonomy" id="1720313"/>
    <lineage>
        <taxon>Bacteria</taxon>
        <taxon>Bacillati</taxon>
        <taxon>Bacillota</taxon>
        <taxon>Clostridia</taxon>
        <taxon>Eubacteriales</taxon>
        <taxon>Oscillospiraceae</taxon>
        <taxon>Bittarella (ex Durand et al. 2017)</taxon>
    </lineage>
</organism>
<dbReference type="PANTHER" id="PTHR30055">
    <property type="entry name" value="HTH-TYPE TRANSCRIPTIONAL REGULATOR RUTR"/>
    <property type="match status" value="1"/>
</dbReference>
<dbReference type="EMBL" id="WWVX01000011">
    <property type="protein sequence ID" value="MZL70817.1"/>
    <property type="molecule type" value="Genomic_DNA"/>
</dbReference>
<evidence type="ECO:0000256" key="2">
    <source>
        <dbReference type="ARBA" id="ARBA00023125"/>
    </source>
</evidence>
<name>A0AAQ1MG39_9FIRM</name>
<evidence type="ECO:0000259" key="5">
    <source>
        <dbReference type="PROSITE" id="PS50977"/>
    </source>
</evidence>
<keyword evidence="9" id="KW-1185">Reference proteome</keyword>
<keyword evidence="2 4" id="KW-0238">DNA-binding</keyword>
<dbReference type="Proteomes" id="UP000184089">
    <property type="component" value="Unassembled WGS sequence"/>
</dbReference>
<sequence length="199" mass="21998">MTYSEKEIAIFEGVRKLALQGADLRALKADDIARAAGLGKGTLYNYFSSKEEIISHTVLYDLFRQMDEVLAAVEGAEGFLNKCRAALTRLGEGARQSMGPFQLLLLYGGVPDWKGMAQAFSSEMQARRAQVEELAWQLACLGAEEGLFPQPIDRTYVWRVFTSATMGFQQLDCAPCMQGCQPLDEAVEEVCRLLVKALS</sequence>
<dbReference type="InterPro" id="IPR009057">
    <property type="entry name" value="Homeodomain-like_sf"/>
</dbReference>
<protein>
    <submittedName>
        <fullName evidence="6">TetR family transcriptional regulator</fullName>
    </submittedName>
    <submittedName>
        <fullName evidence="7">Transcriptional regulator, TetR family</fullName>
    </submittedName>
</protein>
<dbReference type="GO" id="GO:0000976">
    <property type="term" value="F:transcription cis-regulatory region binding"/>
    <property type="evidence" value="ECO:0007669"/>
    <property type="project" value="TreeGrafter"/>
</dbReference>
<dbReference type="EMBL" id="FQVY01000007">
    <property type="protein sequence ID" value="SHG65844.1"/>
    <property type="molecule type" value="Genomic_DNA"/>
</dbReference>
<dbReference type="PROSITE" id="PS50977">
    <property type="entry name" value="HTH_TETR_2"/>
    <property type="match status" value="1"/>
</dbReference>
<dbReference type="Gene3D" id="1.10.10.60">
    <property type="entry name" value="Homeodomain-like"/>
    <property type="match status" value="1"/>
</dbReference>
<comment type="caution">
    <text evidence="7">The sequence shown here is derived from an EMBL/GenBank/DDBJ whole genome shotgun (WGS) entry which is preliminary data.</text>
</comment>
<evidence type="ECO:0000256" key="4">
    <source>
        <dbReference type="PROSITE-ProRule" id="PRU00335"/>
    </source>
</evidence>
<evidence type="ECO:0000313" key="9">
    <source>
        <dbReference type="Proteomes" id="UP000474718"/>
    </source>
</evidence>
<keyword evidence="1" id="KW-0805">Transcription regulation</keyword>
<dbReference type="Pfam" id="PF00440">
    <property type="entry name" value="TetR_N"/>
    <property type="match status" value="1"/>
</dbReference>
<dbReference type="SUPFAM" id="SSF46689">
    <property type="entry name" value="Homeodomain-like"/>
    <property type="match status" value="1"/>
</dbReference>
<evidence type="ECO:0000256" key="3">
    <source>
        <dbReference type="ARBA" id="ARBA00023163"/>
    </source>
</evidence>
<gene>
    <name evidence="6" type="ORF">GT747_13770</name>
    <name evidence="7" type="ORF">SAMN05444424_2920</name>
</gene>
<dbReference type="AlphaFoldDB" id="A0AAQ1MG39"/>
<dbReference type="InterPro" id="IPR001647">
    <property type="entry name" value="HTH_TetR"/>
</dbReference>
<feature type="DNA-binding region" description="H-T-H motif" evidence="4">
    <location>
        <begin position="28"/>
        <end position="47"/>
    </location>
</feature>
<dbReference type="PANTHER" id="PTHR30055:SF234">
    <property type="entry name" value="HTH-TYPE TRANSCRIPTIONAL REGULATOR BETI"/>
    <property type="match status" value="1"/>
</dbReference>
<dbReference type="Gene3D" id="1.10.357.10">
    <property type="entry name" value="Tetracycline Repressor, domain 2"/>
    <property type="match status" value="1"/>
</dbReference>
<evidence type="ECO:0000313" key="7">
    <source>
        <dbReference type="EMBL" id="SHG65844.1"/>
    </source>
</evidence>
<reference evidence="8" key="2">
    <citation type="submission" date="2016-11" db="EMBL/GenBank/DDBJ databases">
        <authorList>
            <person name="Jaros S."/>
            <person name="Januszkiewicz K."/>
            <person name="Wedrychowicz H."/>
        </authorList>
    </citation>
    <scope>NUCLEOTIDE SEQUENCE [LARGE SCALE GENOMIC DNA]</scope>
    <source>
        <strain evidence="8">DSM 4029</strain>
    </source>
</reference>
<dbReference type="GO" id="GO:0003700">
    <property type="term" value="F:DNA-binding transcription factor activity"/>
    <property type="evidence" value="ECO:0007669"/>
    <property type="project" value="TreeGrafter"/>
</dbReference>
<reference evidence="7" key="1">
    <citation type="submission" date="2016-11" db="EMBL/GenBank/DDBJ databases">
        <authorList>
            <person name="Varghese N."/>
            <person name="Submissions S."/>
        </authorList>
    </citation>
    <scope>NUCLEOTIDE SEQUENCE</scope>
    <source>
        <strain evidence="7">DSM 4029</strain>
    </source>
</reference>
<proteinExistence type="predicted"/>
<evidence type="ECO:0000313" key="8">
    <source>
        <dbReference type="Proteomes" id="UP000184089"/>
    </source>
</evidence>